<organism evidence="2">
    <name type="scientific">marine sediment metagenome</name>
    <dbReference type="NCBI Taxonomy" id="412755"/>
    <lineage>
        <taxon>unclassified sequences</taxon>
        <taxon>metagenomes</taxon>
        <taxon>ecological metagenomes</taxon>
    </lineage>
</organism>
<dbReference type="Gene3D" id="3.20.20.70">
    <property type="entry name" value="Aldolase class I"/>
    <property type="match status" value="1"/>
</dbReference>
<dbReference type="Pfam" id="PF01207">
    <property type="entry name" value="Dus"/>
    <property type="match status" value="1"/>
</dbReference>
<sequence>MIYTKKIEKNPKSIERELIKIEEERPISIQLIGSDIKALKKSLDYLESYNFDVIDINAGCPSRRA</sequence>
<feature type="domain" description="DUS-like FMN-binding" evidence="1">
    <location>
        <begin position="1"/>
        <end position="64"/>
    </location>
</feature>
<comment type="caution">
    <text evidence="2">The sequence shown here is derived from an EMBL/GenBank/DDBJ whole genome shotgun (WGS) entry which is preliminary data.</text>
</comment>
<evidence type="ECO:0000313" key="2">
    <source>
        <dbReference type="EMBL" id="KKK57735.1"/>
    </source>
</evidence>
<feature type="non-terminal residue" evidence="2">
    <location>
        <position position="65"/>
    </location>
</feature>
<accession>A0A0F8X9R2</accession>
<dbReference type="EMBL" id="LAZR01064328">
    <property type="protein sequence ID" value="KKK57735.1"/>
    <property type="molecule type" value="Genomic_DNA"/>
</dbReference>
<dbReference type="InterPro" id="IPR035587">
    <property type="entry name" value="DUS-like_FMN-bd"/>
</dbReference>
<proteinExistence type="predicted"/>
<reference evidence="2" key="1">
    <citation type="journal article" date="2015" name="Nature">
        <title>Complex archaea that bridge the gap between prokaryotes and eukaryotes.</title>
        <authorList>
            <person name="Spang A."/>
            <person name="Saw J.H."/>
            <person name="Jorgensen S.L."/>
            <person name="Zaremba-Niedzwiedzka K."/>
            <person name="Martijn J."/>
            <person name="Lind A.E."/>
            <person name="van Eijk R."/>
            <person name="Schleper C."/>
            <person name="Guy L."/>
            <person name="Ettema T.J."/>
        </authorList>
    </citation>
    <scope>NUCLEOTIDE SEQUENCE</scope>
</reference>
<name>A0A0F8X9R2_9ZZZZ</name>
<dbReference type="InterPro" id="IPR013785">
    <property type="entry name" value="Aldolase_TIM"/>
</dbReference>
<dbReference type="AlphaFoldDB" id="A0A0F8X9R2"/>
<protein>
    <recommendedName>
        <fullName evidence="1">DUS-like FMN-binding domain-containing protein</fullName>
    </recommendedName>
</protein>
<dbReference type="SUPFAM" id="SSF51395">
    <property type="entry name" value="FMN-linked oxidoreductases"/>
    <property type="match status" value="1"/>
</dbReference>
<gene>
    <name evidence="2" type="ORF">LCGC14_3051500</name>
</gene>
<evidence type="ECO:0000259" key="1">
    <source>
        <dbReference type="Pfam" id="PF01207"/>
    </source>
</evidence>